<evidence type="ECO:0000313" key="11">
    <source>
        <dbReference type="EMBL" id="RIY13059.1"/>
    </source>
</evidence>
<dbReference type="Proteomes" id="UP000284250">
    <property type="component" value="Unassembled WGS sequence"/>
</dbReference>
<evidence type="ECO:0000259" key="10">
    <source>
        <dbReference type="PROSITE" id="PS50263"/>
    </source>
</evidence>
<name>A0A418R6S7_9BACT</name>
<dbReference type="UniPathway" id="UPA00666"/>
<keyword evidence="11" id="KW-0449">Lipoprotein</keyword>
<dbReference type="PANTHER" id="PTHR38686:SF1">
    <property type="entry name" value="APOLIPOPROTEIN N-ACYLTRANSFERASE"/>
    <property type="match status" value="1"/>
</dbReference>
<dbReference type="HAMAP" id="MF_01148">
    <property type="entry name" value="Lnt"/>
    <property type="match status" value="1"/>
</dbReference>
<dbReference type="GO" id="GO:0005886">
    <property type="term" value="C:plasma membrane"/>
    <property type="evidence" value="ECO:0007669"/>
    <property type="project" value="UniProtKB-SubCell"/>
</dbReference>
<dbReference type="AlphaFoldDB" id="A0A418R6S7"/>
<dbReference type="CDD" id="cd07571">
    <property type="entry name" value="ALP_N-acyl_transferase"/>
    <property type="match status" value="1"/>
</dbReference>
<keyword evidence="6 9" id="KW-1133">Transmembrane helix</keyword>
<dbReference type="PANTHER" id="PTHR38686">
    <property type="entry name" value="APOLIPOPROTEIN N-ACYLTRANSFERASE"/>
    <property type="match status" value="1"/>
</dbReference>
<gene>
    <name evidence="9 11" type="primary">lnt</name>
    <name evidence="11" type="ORF">D0T11_04500</name>
</gene>
<feature type="transmembrane region" description="Helical" evidence="9">
    <location>
        <begin position="209"/>
        <end position="235"/>
    </location>
</feature>
<comment type="similarity">
    <text evidence="2 9">Belongs to the CN hydrolase family. Apolipoprotein N-acyltransferase subfamily.</text>
</comment>
<keyword evidence="12" id="KW-1185">Reference proteome</keyword>
<dbReference type="InterPro" id="IPR004563">
    <property type="entry name" value="Apolipo_AcylTrfase"/>
</dbReference>
<evidence type="ECO:0000256" key="6">
    <source>
        <dbReference type="ARBA" id="ARBA00022989"/>
    </source>
</evidence>
<dbReference type="Pfam" id="PF00795">
    <property type="entry name" value="CN_hydrolase"/>
    <property type="match status" value="1"/>
</dbReference>
<evidence type="ECO:0000256" key="8">
    <source>
        <dbReference type="ARBA" id="ARBA00023315"/>
    </source>
</evidence>
<keyword evidence="5 9" id="KW-0812">Transmembrane</keyword>
<feature type="transmembrane region" description="Helical" evidence="9">
    <location>
        <begin position="92"/>
        <end position="113"/>
    </location>
</feature>
<keyword evidence="4 9" id="KW-0808">Transferase</keyword>
<comment type="pathway">
    <text evidence="9">Protein modification; lipoprotein biosynthesis (N-acyl transfer).</text>
</comment>
<accession>A0A418R6S7</accession>
<dbReference type="GO" id="GO:0042158">
    <property type="term" value="P:lipoprotein biosynthetic process"/>
    <property type="evidence" value="ECO:0007669"/>
    <property type="project" value="UniProtKB-UniRule"/>
</dbReference>
<proteinExistence type="inferred from homology"/>
<dbReference type="Gene3D" id="3.60.110.10">
    <property type="entry name" value="Carbon-nitrogen hydrolase"/>
    <property type="match status" value="1"/>
</dbReference>
<feature type="transmembrane region" description="Helical" evidence="9">
    <location>
        <begin position="532"/>
        <end position="554"/>
    </location>
</feature>
<dbReference type="EMBL" id="QYCN01000004">
    <property type="protein sequence ID" value="RIY13059.1"/>
    <property type="molecule type" value="Genomic_DNA"/>
</dbReference>
<dbReference type="SUPFAM" id="SSF56317">
    <property type="entry name" value="Carbon-nitrogen hydrolase"/>
    <property type="match status" value="1"/>
</dbReference>
<feature type="transmembrane region" description="Helical" evidence="9">
    <location>
        <begin position="125"/>
        <end position="144"/>
    </location>
</feature>
<reference evidence="11 12" key="1">
    <citation type="submission" date="2019-01" db="EMBL/GenBank/DDBJ databases">
        <title>Hymenobacter humicola sp. nov., isolated from soils in Antarctica.</title>
        <authorList>
            <person name="Sedlacek I."/>
            <person name="Holochova P."/>
            <person name="Kralova S."/>
            <person name="Pantucek R."/>
            <person name="Stankova E."/>
            <person name="Vrbovska V."/>
            <person name="Kristofova L."/>
            <person name="Svec P."/>
            <person name="Busse H.-J."/>
        </authorList>
    </citation>
    <scope>NUCLEOTIDE SEQUENCE [LARGE SCALE GENOMIC DNA]</scope>
    <source>
        <strain evidence="11 12">CCM 8852</strain>
    </source>
</reference>
<evidence type="ECO:0000256" key="5">
    <source>
        <dbReference type="ARBA" id="ARBA00022692"/>
    </source>
</evidence>
<dbReference type="InterPro" id="IPR036526">
    <property type="entry name" value="C-N_Hydrolase_sf"/>
</dbReference>
<dbReference type="InterPro" id="IPR003010">
    <property type="entry name" value="C-N_Hydrolase"/>
</dbReference>
<feature type="domain" description="CN hydrolase" evidence="10">
    <location>
        <begin position="244"/>
        <end position="519"/>
    </location>
</feature>
<feature type="transmembrane region" description="Helical" evidence="9">
    <location>
        <begin position="38"/>
        <end position="55"/>
    </location>
</feature>
<keyword evidence="3 9" id="KW-1003">Cell membrane</keyword>
<feature type="transmembrane region" description="Helical" evidence="9">
    <location>
        <begin position="164"/>
        <end position="188"/>
    </location>
</feature>
<dbReference type="NCBIfam" id="TIGR00546">
    <property type="entry name" value="lnt"/>
    <property type="match status" value="1"/>
</dbReference>
<evidence type="ECO:0000256" key="1">
    <source>
        <dbReference type="ARBA" id="ARBA00004651"/>
    </source>
</evidence>
<dbReference type="InterPro" id="IPR045378">
    <property type="entry name" value="LNT_N"/>
</dbReference>
<comment type="caution">
    <text evidence="11">The sequence shown here is derived from an EMBL/GenBank/DDBJ whole genome shotgun (WGS) entry which is preliminary data.</text>
</comment>
<keyword evidence="8 9" id="KW-0012">Acyltransferase</keyword>
<organism evidence="11 12">
    <name type="scientific">Hymenobacter rubripertinctus</name>
    <dbReference type="NCBI Taxonomy" id="2029981"/>
    <lineage>
        <taxon>Bacteria</taxon>
        <taxon>Pseudomonadati</taxon>
        <taxon>Bacteroidota</taxon>
        <taxon>Cytophagia</taxon>
        <taxon>Cytophagales</taxon>
        <taxon>Hymenobacteraceae</taxon>
        <taxon>Hymenobacter</taxon>
    </lineage>
</organism>
<dbReference type="PROSITE" id="PS50263">
    <property type="entry name" value="CN_HYDROLASE"/>
    <property type="match status" value="1"/>
</dbReference>
<feature type="transmembrane region" description="Helical" evidence="9">
    <location>
        <begin position="67"/>
        <end position="86"/>
    </location>
</feature>
<comment type="subcellular location">
    <subcellularLocation>
        <location evidence="1 9">Cell membrane</location>
        <topology evidence="1 9">Multi-pass membrane protein</topology>
    </subcellularLocation>
</comment>
<dbReference type="GO" id="GO:0016410">
    <property type="term" value="F:N-acyltransferase activity"/>
    <property type="evidence" value="ECO:0007669"/>
    <property type="project" value="UniProtKB-UniRule"/>
</dbReference>
<evidence type="ECO:0000313" key="12">
    <source>
        <dbReference type="Proteomes" id="UP000284250"/>
    </source>
</evidence>
<evidence type="ECO:0000256" key="7">
    <source>
        <dbReference type="ARBA" id="ARBA00023136"/>
    </source>
</evidence>
<evidence type="ECO:0000256" key="3">
    <source>
        <dbReference type="ARBA" id="ARBA00022475"/>
    </source>
</evidence>
<dbReference type="Pfam" id="PF20154">
    <property type="entry name" value="LNT_N"/>
    <property type="match status" value="1"/>
</dbReference>
<keyword evidence="7 9" id="KW-0472">Membrane</keyword>
<evidence type="ECO:0000256" key="9">
    <source>
        <dbReference type="HAMAP-Rule" id="MF_01148"/>
    </source>
</evidence>
<feature type="transmembrane region" description="Helical" evidence="9">
    <location>
        <begin position="12"/>
        <end position="32"/>
    </location>
</feature>
<sequence>MAPVTAPAATGWAYWLPSLLALLSAGLLWAGWPVHPAPLALLLLVAWVPYLLMEQRLTQSGASGWKVWRYGYLTLVLWNLLTTYWVSFSTLGGGIAAVVCNALMMSAALAAFYHTKKRFGPLLGYLSLPIYWIAFEQLHLHWFLTWPWLTLGNGFASANQLVQWYEYTGFLGGSVWLWAVNLLVFLSIKNSTLKVENEGATGLPDGQFLTFNSSFLIAALAATLLPIGLSLLIAIRHEEKGTTAEVLVIQPNVDPFLEKFEGTPRFIPHDQQLTRLLSLTEQNITPQTRLVLWPETSLDETYFESTIETYPKIQRIRSFLGQHPGLELVTGLTTVGQYGPDKDNASPTARFRDDLGYYDLFNAALHLGSATGPAGFYHKSRLVPGVEGVPPWLSMFVIDLGGSAGGLGSQPERSVYQTAQPALRVAPVICYESVYGDFVADYVAKGATLIGIITNDGWWSDSPGHAQHLQYATLRAIETRRDVARSANTGISAFINQKGEIVQQTGWWVQTTSRATVHLNTELTFYVRHGELIGPACQALAVLLLLGTATAAVVGRKRIADMA</sequence>
<dbReference type="EC" id="2.3.1.269" evidence="9"/>
<protein>
    <recommendedName>
        <fullName evidence="9">Apolipoprotein N-acyltransferase</fullName>
        <shortName evidence="9">ALP N-acyltransferase</shortName>
        <ecNumber evidence="9">2.3.1.269</ecNumber>
    </recommendedName>
</protein>
<dbReference type="OrthoDB" id="9804277at2"/>
<evidence type="ECO:0000256" key="2">
    <source>
        <dbReference type="ARBA" id="ARBA00010065"/>
    </source>
</evidence>
<comment type="function">
    <text evidence="9">Catalyzes the phospholipid dependent N-acylation of the N-terminal cysteine of apolipoprotein, the last step in lipoprotein maturation.</text>
</comment>
<comment type="catalytic activity">
    <reaction evidence="9">
        <text>N-terminal S-1,2-diacyl-sn-glyceryl-L-cysteinyl-[lipoprotein] + a glycerophospholipid = N-acyl-S-1,2-diacyl-sn-glyceryl-L-cysteinyl-[lipoprotein] + a 2-acyl-sn-glycero-3-phospholipid + H(+)</text>
        <dbReference type="Rhea" id="RHEA:48228"/>
        <dbReference type="Rhea" id="RHEA-COMP:14681"/>
        <dbReference type="Rhea" id="RHEA-COMP:14684"/>
        <dbReference type="ChEBI" id="CHEBI:15378"/>
        <dbReference type="ChEBI" id="CHEBI:136912"/>
        <dbReference type="ChEBI" id="CHEBI:140656"/>
        <dbReference type="ChEBI" id="CHEBI:140657"/>
        <dbReference type="ChEBI" id="CHEBI:140660"/>
        <dbReference type="EC" id="2.3.1.269"/>
    </reaction>
</comment>
<evidence type="ECO:0000256" key="4">
    <source>
        <dbReference type="ARBA" id="ARBA00022679"/>
    </source>
</evidence>